<reference evidence="3" key="1">
    <citation type="journal article" date="2014" name="Int. J. Syst. Evol. Microbiol.">
        <title>Complete genome of a new Firmicutes species belonging to the dominant human colonic microbiota ('Ruminococcus bicirculans') reveals two chromosomes and a selective capacity to utilize plant glucans.</title>
        <authorList>
            <consortium name="NISC Comparative Sequencing Program"/>
            <person name="Wegmann U."/>
            <person name="Louis P."/>
            <person name="Goesmann A."/>
            <person name="Henrissat B."/>
            <person name="Duncan S.H."/>
            <person name="Flint H.J."/>
        </authorList>
    </citation>
    <scope>NUCLEOTIDE SEQUENCE</scope>
    <source>
        <strain evidence="3">CGMCC 1.15931</strain>
    </source>
</reference>
<evidence type="ECO:0000256" key="1">
    <source>
        <dbReference type="SAM" id="MobiDB-lite"/>
    </source>
</evidence>
<reference evidence="3" key="4">
    <citation type="submission" date="2024-05" db="EMBL/GenBank/DDBJ databases">
        <authorList>
            <person name="Sun Q."/>
            <person name="Zhou Y."/>
        </authorList>
    </citation>
    <scope>NUCLEOTIDE SEQUENCE</scope>
    <source>
        <strain evidence="3">CGMCC 1.15931</strain>
    </source>
</reference>
<evidence type="ECO:0000256" key="2">
    <source>
        <dbReference type="SAM" id="SignalP"/>
    </source>
</evidence>
<evidence type="ECO:0000313" key="3">
    <source>
        <dbReference type="EMBL" id="GGC10910.1"/>
    </source>
</evidence>
<reference evidence="6" key="2">
    <citation type="journal article" date="2019" name="Int. J. Syst. Evol. Microbiol.">
        <title>The Global Catalogue of Microorganisms (GCM) 10K type strain sequencing project: providing services to taxonomists for standard genome sequencing and annotation.</title>
        <authorList>
            <consortium name="The Broad Institute Genomics Platform"/>
            <consortium name="The Broad Institute Genome Sequencing Center for Infectious Disease"/>
            <person name="Wu L."/>
            <person name="Ma J."/>
        </authorList>
    </citation>
    <scope>NUCLEOTIDE SEQUENCE [LARGE SCALE GENOMIC DNA]</scope>
    <source>
        <strain evidence="6">CGMCC 1.15931</strain>
    </source>
</reference>
<keyword evidence="2" id="KW-0732">Signal</keyword>
<keyword evidence="6" id="KW-1185">Reference proteome</keyword>
<dbReference type="EMBL" id="WNKZ01000050">
    <property type="protein sequence ID" value="MTV54403.1"/>
    <property type="molecule type" value="Genomic_DNA"/>
</dbReference>
<dbReference type="RefSeq" id="WP_155471698.1">
    <property type="nucleotide sequence ID" value="NZ_BMKG01000015.1"/>
</dbReference>
<feature type="compositionally biased region" description="Low complexity" evidence="1">
    <location>
        <begin position="61"/>
        <end position="78"/>
    </location>
</feature>
<dbReference type="OrthoDB" id="9181795at2"/>
<evidence type="ECO:0000313" key="4">
    <source>
        <dbReference type="EMBL" id="MTV54403.1"/>
    </source>
</evidence>
<comment type="caution">
    <text evidence="4">The sequence shown here is derived from an EMBL/GenBank/DDBJ whole genome shotgun (WGS) entry which is preliminary data.</text>
</comment>
<protein>
    <recommendedName>
        <fullName evidence="7">Type IV pilus biogenesis protein PilP</fullName>
    </recommendedName>
</protein>
<evidence type="ECO:0000313" key="6">
    <source>
        <dbReference type="Proteomes" id="UP000622638"/>
    </source>
</evidence>
<reference evidence="4 5" key="3">
    <citation type="submission" date="2019-11" db="EMBL/GenBank/DDBJ databases">
        <title>Type strains purchased from KCTC, JCM and DSMZ.</title>
        <authorList>
            <person name="Lu H."/>
        </authorList>
    </citation>
    <scope>NUCLEOTIDE SEQUENCE [LARGE SCALE GENOMIC DNA]</scope>
    <source>
        <strain evidence="4 5">KCTC 52429</strain>
    </source>
</reference>
<evidence type="ECO:0000313" key="5">
    <source>
        <dbReference type="Proteomes" id="UP000430634"/>
    </source>
</evidence>
<dbReference type="AlphaFoldDB" id="A0A6I3SYZ8"/>
<feature type="chain" id="PRO_5026047313" description="Type IV pilus biogenesis protein PilP" evidence="2">
    <location>
        <begin position="24"/>
        <end position="153"/>
    </location>
</feature>
<feature type="region of interest" description="Disordered" evidence="1">
    <location>
        <begin position="59"/>
        <end position="95"/>
    </location>
</feature>
<feature type="signal peptide" evidence="2">
    <location>
        <begin position="1"/>
        <end position="23"/>
    </location>
</feature>
<name>A0A6I3SYZ8_9BURK</name>
<gene>
    <name evidence="3" type="ORF">GCM10011572_35290</name>
    <name evidence="4" type="ORF">GM672_16855</name>
</gene>
<dbReference type="EMBL" id="BMKG01000015">
    <property type="protein sequence ID" value="GGC10910.1"/>
    <property type="molecule type" value="Genomic_DNA"/>
</dbReference>
<sequence>MSAVRARLAALAVLATLAVPAAAQTTFTTMGRLFTTPADRMRLDQQRNAADLRGQYLTGEGAAAQNAQAGMPAPADAYSPPPPPPAPRPVHLGGVVRRSDGSATVWVDKVPHETRMPAASAGKGITVDIEGRSVQLKPGQTYDPANGTVIDAH</sequence>
<organism evidence="4 5">
    <name type="scientific">Pseudoduganella buxea</name>
    <dbReference type="NCBI Taxonomy" id="1949069"/>
    <lineage>
        <taxon>Bacteria</taxon>
        <taxon>Pseudomonadati</taxon>
        <taxon>Pseudomonadota</taxon>
        <taxon>Betaproteobacteria</taxon>
        <taxon>Burkholderiales</taxon>
        <taxon>Oxalobacteraceae</taxon>
        <taxon>Telluria group</taxon>
        <taxon>Pseudoduganella</taxon>
    </lineage>
</organism>
<evidence type="ECO:0008006" key="7">
    <source>
        <dbReference type="Google" id="ProtNLM"/>
    </source>
</evidence>
<dbReference type="Proteomes" id="UP000430634">
    <property type="component" value="Unassembled WGS sequence"/>
</dbReference>
<feature type="compositionally biased region" description="Pro residues" evidence="1">
    <location>
        <begin position="79"/>
        <end position="88"/>
    </location>
</feature>
<accession>A0A6I3SYZ8</accession>
<proteinExistence type="predicted"/>
<dbReference type="Proteomes" id="UP000622638">
    <property type="component" value="Unassembled WGS sequence"/>
</dbReference>